<dbReference type="Pfam" id="PF13181">
    <property type="entry name" value="TPR_8"/>
    <property type="match status" value="1"/>
</dbReference>
<dbReference type="InterPro" id="IPR011990">
    <property type="entry name" value="TPR-like_helical_dom_sf"/>
</dbReference>
<keyword evidence="6" id="KW-1185">Reference proteome</keyword>
<feature type="compositionally biased region" description="Gly residues" evidence="4">
    <location>
        <begin position="822"/>
        <end position="832"/>
    </location>
</feature>
<feature type="compositionally biased region" description="Basic and acidic residues" evidence="4">
    <location>
        <begin position="411"/>
        <end position="420"/>
    </location>
</feature>
<proteinExistence type="inferred from homology"/>
<dbReference type="GO" id="GO:0031145">
    <property type="term" value="P:anaphase-promoting complex-dependent catabolic process"/>
    <property type="evidence" value="ECO:0007669"/>
    <property type="project" value="TreeGrafter"/>
</dbReference>
<dbReference type="PROSITE" id="PS50005">
    <property type="entry name" value="TPR"/>
    <property type="match status" value="5"/>
</dbReference>
<evidence type="ECO:0000313" key="6">
    <source>
        <dbReference type="Proteomes" id="UP000250266"/>
    </source>
</evidence>
<dbReference type="PANTHER" id="PTHR12558">
    <property type="entry name" value="CELL DIVISION CYCLE 16,23,27"/>
    <property type="match status" value="1"/>
</dbReference>
<feature type="compositionally biased region" description="Polar residues" evidence="4">
    <location>
        <begin position="369"/>
        <end position="378"/>
    </location>
</feature>
<dbReference type="Pfam" id="PF13432">
    <property type="entry name" value="TPR_16"/>
    <property type="match status" value="2"/>
</dbReference>
<dbReference type="GO" id="GO:0005680">
    <property type="term" value="C:anaphase-promoting complex"/>
    <property type="evidence" value="ECO:0007669"/>
    <property type="project" value="UniProtKB-ARBA"/>
</dbReference>
<dbReference type="GO" id="GO:0016567">
    <property type="term" value="P:protein ubiquitination"/>
    <property type="evidence" value="ECO:0007669"/>
    <property type="project" value="TreeGrafter"/>
</dbReference>
<dbReference type="InterPro" id="IPR019734">
    <property type="entry name" value="TPR_rpt"/>
</dbReference>
<dbReference type="Pfam" id="PF00515">
    <property type="entry name" value="TPR_1"/>
    <property type="match status" value="1"/>
</dbReference>
<gene>
    <name evidence="5" type="ORF">K432DRAFT_311104</name>
</gene>
<evidence type="ECO:0000256" key="3">
    <source>
        <dbReference type="PROSITE-ProRule" id="PRU00339"/>
    </source>
</evidence>
<dbReference type="GO" id="GO:0005737">
    <property type="term" value="C:cytoplasm"/>
    <property type="evidence" value="ECO:0007669"/>
    <property type="project" value="TreeGrafter"/>
</dbReference>
<dbReference type="Gene3D" id="1.25.40.10">
    <property type="entry name" value="Tetratricopeptide repeat domain"/>
    <property type="match status" value="4"/>
</dbReference>
<accession>A0A8E2DYS5</accession>
<dbReference type="SUPFAM" id="SSF81901">
    <property type="entry name" value="HCP-like"/>
    <property type="match status" value="1"/>
</dbReference>
<dbReference type="SMART" id="SM00028">
    <property type="entry name" value="TPR"/>
    <property type="match status" value="8"/>
</dbReference>
<feature type="region of interest" description="Disordered" evidence="4">
    <location>
        <begin position="199"/>
        <end position="223"/>
    </location>
</feature>
<dbReference type="PANTHER" id="PTHR12558:SF13">
    <property type="entry name" value="CELL DIVISION CYCLE PROTEIN 27 HOMOLOG"/>
    <property type="match status" value="1"/>
</dbReference>
<feature type="region of interest" description="Disordered" evidence="4">
    <location>
        <begin position="810"/>
        <end position="838"/>
    </location>
</feature>
<dbReference type="Pfam" id="PF12895">
    <property type="entry name" value="ANAPC3"/>
    <property type="match status" value="1"/>
</dbReference>
<dbReference type="GO" id="GO:0051301">
    <property type="term" value="P:cell division"/>
    <property type="evidence" value="ECO:0007669"/>
    <property type="project" value="TreeGrafter"/>
</dbReference>
<evidence type="ECO:0000256" key="1">
    <source>
        <dbReference type="ARBA" id="ARBA00022803"/>
    </source>
</evidence>
<protein>
    <submittedName>
        <fullName evidence="5">TPR-like protein</fullName>
    </submittedName>
</protein>
<feature type="compositionally biased region" description="Low complexity" evidence="4">
    <location>
        <begin position="426"/>
        <end position="445"/>
    </location>
</feature>
<feature type="repeat" description="TPR" evidence="3">
    <location>
        <begin position="668"/>
        <end position="701"/>
    </location>
</feature>
<feature type="region of interest" description="Disordered" evidence="4">
    <location>
        <begin position="315"/>
        <end position="475"/>
    </location>
</feature>
<feature type="compositionally biased region" description="Low complexity" evidence="4">
    <location>
        <begin position="341"/>
        <end position="350"/>
    </location>
</feature>
<dbReference type="SUPFAM" id="SSF48452">
    <property type="entry name" value="TPR-like"/>
    <property type="match status" value="1"/>
</dbReference>
<keyword evidence="1 3" id="KW-0802">TPR repeat</keyword>
<dbReference type="Proteomes" id="UP000250266">
    <property type="component" value="Unassembled WGS sequence"/>
</dbReference>
<sequence>MSPSNTCVAAQLRQLVYYHLDNDLLQNALFLAGRLHGLEPRSPDAAHLLALCHLRLGRLKAAYDYSRDKGLRGQHLGCAYVFAQACLGLERYADGIAALDRARGLWGGRNHWNKHSEVSRRPLPDAAAINCLLGKLWRAHGDVKKAVDCYVEALKLNPFMWDAYLDLCDTGAVVRPSNIFKMTPEMLAFLSHSAASSNGFSNGNGSPPQVPSQDPAPLNRPQYVATPGNDPFNPFIRAGNDIGLNLGGSNLLSKLNGSIPVTNGNGSHYPDIETPTSNGQNYDDDVMMGDAGGGPVINVTGDEPPQAPMRKQRTLQPFNSDSGMEAPRMKPITTRSRLKMGTGSESSESTEIPRPIGQTNHKRTVSGHAAQSGSSSLLDPTAAPQRRSVRLFNQIKEIRPSTSRLASAAGRDPESKERRELRKAKATGTKGRSGTTSTVGRVVSGNRKPMDLSDHNMKDSRPPSVNAGGVPPVPKIASIPPPNDIGREQEALQWLLDLLAKLGTGYFHLSRYQCQSALQAFASVPQQQRETPWVLAQIGKAYYERTSYAEAEEVFARIKKMAPSRMEDMEVYSNVLWQLKKETDLAYLSHELIEADRLSPQAWCAIGNSFSLQREHDQAIKCFRRATQLDNKFAYAYTLQGHEHVANEEFEKALWAYRSAVGAEGRHYNGWYGLGQVYEKMGRFEVAEKHYRAAAQINPTNALLAVRIGAVLDRMKKTQAALVQYTHATDLDPRSNLARFRKAQALMKLRRPKDAFKELQILKDAAPDDANVHFLLGRLLKSMGEKGMAIRHFTVALNLDPKAAQYIKEEMESLEDEEGDGDGMGGARGEGGGEADER</sequence>
<evidence type="ECO:0000313" key="5">
    <source>
        <dbReference type="EMBL" id="OCK74251.1"/>
    </source>
</evidence>
<reference evidence="5 6" key="1">
    <citation type="journal article" date="2016" name="Nat. Commun.">
        <title>Ectomycorrhizal ecology is imprinted in the genome of the dominant symbiotic fungus Cenococcum geophilum.</title>
        <authorList>
            <consortium name="DOE Joint Genome Institute"/>
            <person name="Peter M."/>
            <person name="Kohler A."/>
            <person name="Ohm R.A."/>
            <person name="Kuo A."/>
            <person name="Krutzmann J."/>
            <person name="Morin E."/>
            <person name="Arend M."/>
            <person name="Barry K.W."/>
            <person name="Binder M."/>
            <person name="Choi C."/>
            <person name="Clum A."/>
            <person name="Copeland A."/>
            <person name="Grisel N."/>
            <person name="Haridas S."/>
            <person name="Kipfer T."/>
            <person name="LaButti K."/>
            <person name="Lindquist E."/>
            <person name="Lipzen A."/>
            <person name="Maire R."/>
            <person name="Meier B."/>
            <person name="Mihaltcheva S."/>
            <person name="Molinier V."/>
            <person name="Murat C."/>
            <person name="Poggeler S."/>
            <person name="Quandt C.A."/>
            <person name="Sperisen C."/>
            <person name="Tritt A."/>
            <person name="Tisserant E."/>
            <person name="Crous P.W."/>
            <person name="Henrissat B."/>
            <person name="Nehls U."/>
            <person name="Egli S."/>
            <person name="Spatafora J.W."/>
            <person name="Grigoriev I.V."/>
            <person name="Martin F.M."/>
        </authorList>
    </citation>
    <scope>NUCLEOTIDE SEQUENCE [LARGE SCALE GENOMIC DNA]</scope>
    <source>
        <strain evidence="5 6">CBS 459.81</strain>
    </source>
</reference>
<dbReference type="PROSITE" id="PS50293">
    <property type="entry name" value="TPR_REGION"/>
    <property type="match status" value="1"/>
</dbReference>
<feature type="repeat" description="TPR" evidence="3">
    <location>
        <begin position="127"/>
        <end position="160"/>
    </location>
</feature>
<dbReference type="GO" id="GO:0007091">
    <property type="term" value="P:metaphase/anaphase transition of mitotic cell cycle"/>
    <property type="evidence" value="ECO:0007669"/>
    <property type="project" value="TreeGrafter"/>
</dbReference>
<organism evidence="5 6">
    <name type="scientific">Lepidopterella palustris CBS 459.81</name>
    <dbReference type="NCBI Taxonomy" id="1314670"/>
    <lineage>
        <taxon>Eukaryota</taxon>
        <taxon>Fungi</taxon>
        <taxon>Dikarya</taxon>
        <taxon>Ascomycota</taxon>
        <taxon>Pezizomycotina</taxon>
        <taxon>Dothideomycetes</taxon>
        <taxon>Pleosporomycetidae</taxon>
        <taxon>Mytilinidiales</taxon>
        <taxon>Argynnaceae</taxon>
        <taxon>Lepidopterella</taxon>
    </lineage>
</organism>
<dbReference type="EMBL" id="KV745521">
    <property type="protein sequence ID" value="OCK74251.1"/>
    <property type="molecule type" value="Genomic_DNA"/>
</dbReference>
<feature type="repeat" description="TPR" evidence="3">
    <location>
        <begin position="532"/>
        <end position="565"/>
    </location>
</feature>
<dbReference type="AlphaFoldDB" id="A0A8E2DYS5"/>
<feature type="compositionally biased region" description="Acidic residues" evidence="4">
    <location>
        <begin position="812"/>
        <end position="821"/>
    </location>
</feature>
<feature type="compositionally biased region" description="Basic and acidic residues" evidence="4">
    <location>
        <begin position="448"/>
        <end position="461"/>
    </location>
</feature>
<feature type="repeat" description="TPR" evidence="3">
    <location>
        <begin position="770"/>
        <end position="803"/>
    </location>
</feature>
<feature type="repeat" description="TPR" evidence="3">
    <location>
        <begin position="600"/>
        <end position="633"/>
    </location>
</feature>
<comment type="similarity">
    <text evidence="2">Belongs to the APC3/CDC27 family.</text>
</comment>
<dbReference type="OrthoDB" id="329563at2759"/>
<evidence type="ECO:0000256" key="2">
    <source>
        <dbReference type="ARBA" id="ARBA00038210"/>
    </source>
</evidence>
<evidence type="ECO:0000256" key="4">
    <source>
        <dbReference type="SAM" id="MobiDB-lite"/>
    </source>
</evidence>
<name>A0A8E2DYS5_9PEZI</name>